<dbReference type="EMBL" id="CAWYQH010000057">
    <property type="protein sequence ID" value="CAK8678642.1"/>
    <property type="molecule type" value="Genomic_DNA"/>
</dbReference>
<dbReference type="Proteomes" id="UP001642483">
    <property type="component" value="Unassembled WGS sequence"/>
</dbReference>
<proteinExistence type="predicted"/>
<accession>A0ABP0FG26</accession>
<organism evidence="2 3">
    <name type="scientific">Clavelina lepadiformis</name>
    <name type="common">Light-bulb sea squirt</name>
    <name type="synonym">Ascidia lepadiformis</name>
    <dbReference type="NCBI Taxonomy" id="159417"/>
    <lineage>
        <taxon>Eukaryota</taxon>
        <taxon>Metazoa</taxon>
        <taxon>Chordata</taxon>
        <taxon>Tunicata</taxon>
        <taxon>Ascidiacea</taxon>
        <taxon>Aplousobranchia</taxon>
        <taxon>Clavelinidae</taxon>
        <taxon>Clavelina</taxon>
    </lineage>
</organism>
<reference evidence="2 3" key="1">
    <citation type="submission" date="2024-02" db="EMBL/GenBank/DDBJ databases">
        <authorList>
            <person name="Daric V."/>
            <person name="Darras S."/>
        </authorList>
    </citation>
    <scope>NUCLEOTIDE SEQUENCE [LARGE SCALE GENOMIC DNA]</scope>
</reference>
<comment type="caution">
    <text evidence="2">The sequence shown here is derived from an EMBL/GenBank/DDBJ whole genome shotgun (WGS) entry which is preliminary data.</text>
</comment>
<keyword evidence="3" id="KW-1185">Reference proteome</keyword>
<name>A0ABP0FG26_CLALP</name>
<gene>
    <name evidence="2" type="ORF">CVLEPA_LOCUS8549</name>
</gene>
<feature type="chain" id="PRO_5045667309" evidence="1">
    <location>
        <begin position="24"/>
        <end position="238"/>
    </location>
</feature>
<sequence length="238" mass="27019">MVNPACIFKSVLCIFIFTQSVSPSSISLRNPIFSAANAKTRYSSRNRHRPTRATVEIDNCFLMLGRNNIQRLDNNSTVCSYRGHNYERATKWIDMETCRTCECHAPNFIGCCEIRLVPTRLPEGCIRDPAGQHSAIPSMGMCLAPLVQVESLGRHRQREACRSPHLIHSLMGKTWVPDAEDPRDLAVAVKTRKTNVKREFAVKVEEKDMLDTLYRLMVQSSSIETIEQMVEDMLSSQK</sequence>
<evidence type="ECO:0000256" key="1">
    <source>
        <dbReference type="SAM" id="SignalP"/>
    </source>
</evidence>
<feature type="signal peptide" evidence="1">
    <location>
        <begin position="1"/>
        <end position="23"/>
    </location>
</feature>
<evidence type="ECO:0000313" key="2">
    <source>
        <dbReference type="EMBL" id="CAK8678642.1"/>
    </source>
</evidence>
<protein>
    <submittedName>
        <fullName evidence="2">Uncharacterized protein</fullName>
    </submittedName>
</protein>
<evidence type="ECO:0000313" key="3">
    <source>
        <dbReference type="Proteomes" id="UP001642483"/>
    </source>
</evidence>
<keyword evidence="1" id="KW-0732">Signal</keyword>